<reference evidence="1" key="1">
    <citation type="submission" date="2023-03" db="EMBL/GenBank/DDBJ databases">
        <title>Selenobaculum gbiensis gen. nov. sp. nov., a new bacterium isolated from the gut microbiota of IBD patient.</title>
        <authorList>
            <person name="Yeo S."/>
            <person name="Park H."/>
            <person name="Huh C.S."/>
        </authorList>
    </citation>
    <scope>NUCLEOTIDE SEQUENCE</scope>
    <source>
        <strain evidence="1">ICN-92133</strain>
    </source>
</reference>
<accession>A0A9Y2AEG4</accession>
<dbReference type="RefSeq" id="WP_147670389.1">
    <property type="nucleotide sequence ID" value="NZ_CP120678.1"/>
</dbReference>
<evidence type="ECO:0000313" key="1">
    <source>
        <dbReference type="EMBL" id="WIW70060.1"/>
    </source>
</evidence>
<evidence type="ECO:0000313" key="2">
    <source>
        <dbReference type="Proteomes" id="UP001243623"/>
    </source>
</evidence>
<dbReference type="GO" id="GO:0006281">
    <property type="term" value="P:DNA repair"/>
    <property type="evidence" value="ECO:0007669"/>
    <property type="project" value="TreeGrafter"/>
</dbReference>
<dbReference type="PANTHER" id="PTHR43434">
    <property type="entry name" value="PHOSPHOGLYCOLATE PHOSPHATASE"/>
    <property type="match status" value="1"/>
</dbReference>
<dbReference type="PANTHER" id="PTHR43434:SF1">
    <property type="entry name" value="PHOSPHOGLYCOLATE PHOSPHATASE"/>
    <property type="match status" value="1"/>
</dbReference>
<name>A0A9Y2AEG4_9FIRM</name>
<sequence>MKYQAVIFDLDGTLLNTLEDLADSVNFALKQFGYPIRTIAEVRAFVGNGVQKLIERAVPEQTTMEKTLACLEVFRNYYAKNMRNKTCLYEGIKELLQGLNERKIKMAIVSNKFDAAVKELKKELFSEYIQVAIGESITVPKKPNPSGVFAALEELGVKTENALYVGDSEVDIMTAKNAGVISVGVTWGFRDCTVLENSKADHIIHTPQRLLDIIDFSI</sequence>
<dbReference type="EMBL" id="CP120678">
    <property type="protein sequence ID" value="WIW70060.1"/>
    <property type="molecule type" value="Genomic_DNA"/>
</dbReference>
<dbReference type="NCBIfam" id="TIGR01549">
    <property type="entry name" value="HAD-SF-IA-v1"/>
    <property type="match status" value="1"/>
</dbReference>
<dbReference type="InterPro" id="IPR050155">
    <property type="entry name" value="HAD-like_hydrolase_sf"/>
</dbReference>
<dbReference type="SFLD" id="SFLDG01129">
    <property type="entry name" value="C1.5:_HAD__Beta-PGM__Phosphata"/>
    <property type="match status" value="1"/>
</dbReference>
<dbReference type="InterPro" id="IPR023198">
    <property type="entry name" value="PGP-like_dom2"/>
</dbReference>
<dbReference type="Gene3D" id="1.10.150.240">
    <property type="entry name" value="Putative phosphatase, domain 2"/>
    <property type="match status" value="1"/>
</dbReference>
<organism evidence="1 2">
    <name type="scientific">Selenobaculum gibii</name>
    <dbReference type="NCBI Taxonomy" id="3054208"/>
    <lineage>
        <taxon>Bacteria</taxon>
        <taxon>Bacillati</taxon>
        <taxon>Bacillota</taxon>
        <taxon>Negativicutes</taxon>
        <taxon>Selenomonadales</taxon>
        <taxon>Selenomonadaceae</taxon>
        <taxon>Selenobaculum</taxon>
    </lineage>
</organism>
<dbReference type="AlphaFoldDB" id="A0A9Y2AEG4"/>
<keyword evidence="2" id="KW-1185">Reference proteome</keyword>
<dbReference type="Proteomes" id="UP001243623">
    <property type="component" value="Chromosome"/>
</dbReference>
<dbReference type="InterPro" id="IPR006439">
    <property type="entry name" value="HAD-SF_hydro_IA"/>
</dbReference>
<dbReference type="SFLD" id="SFLDS00003">
    <property type="entry name" value="Haloacid_Dehalogenase"/>
    <property type="match status" value="1"/>
</dbReference>
<dbReference type="GO" id="GO:0008967">
    <property type="term" value="F:phosphoglycolate phosphatase activity"/>
    <property type="evidence" value="ECO:0007669"/>
    <property type="project" value="TreeGrafter"/>
</dbReference>
<dbReference type="Gene3D" id="3.40.50.1000">
    <property type="entry name" value="HAD superfamily/HAD-like"/>
    <property type="match status" value="1"/>
</dbReference>
<protein>
    <submittedName>
        <fullName evidence="1">HAD-IA family hydrolase</fullName>
    </submittedName>
</protein>
<dbReference type="Pfam" id="PF13419">
    <property type="entry name" value="HAD_2"/>
    <property type="match status" value="1"/>
</dbReference>
<dbReference type="PROSITE" id="PS01228">
    <property type="entry name" value="COF_1"/>
    <property type="match status" value="1"/>
</dbReference>
<dbReference type="SFLD" id="SFLDG01135">
    <property type="entry name" value="C1.5.6:_HAD__Beta-PGM__Phospha"/>
    <property type="match status" value="1"/>
</dbReference>
<dbReference type="InterPro" id="IPR041492">
    <property type="entry name" value="HAD_2"/>
</dbReference>
<proteinExistence type="predicted"/>
<dbReference type="FunFam" id="3.40.50.1000:FF:000022">
    <property type="entry name" value="Phosphoglycolate phosphatase"/>
    <property type="match status" value="1"/>
</dbReference>
<dbReference type="InterPro" id="IPR023214">
    <property type="entry name" value="HAD_sf"/>
</dbReference>
<keyword evidence="1" id="KW-0378">Hydrolase</keyword>
<dbReference type="KEGG" id="sgbi:P3F81_09135"/>
<dbReference type="SUPFAM" id="SSF56784">
    <property type="entry name" value="HAD-like"/>
    <property type="match status" value="1"/>
</dbReference>
<dbReference type="NCBIfam" id="TIGR01509">
    <property type="entry name" value="HAD-SF-IA-v3"/>
    <property type="match status" value="1"/>
</dbReference>
<dbReference type="InterPro" id="IPR036412">
    <property type="entry name" value="HAD-like_sf"/>
</dbReference>
<dbReference type="GO" id="GO:0005829">
    <property type="term" value="C:cytosol"/>
    <property type="evidence" value="ECO:0007669"/>
    <property type="project" value="TreeGrafter"/>
</dbReference>
<gene>
    <name evidence="1" type="ORF">P3F81_09135</name>
</gene>